<keyword evidence="2" id="KW-1185">Reference proteome</keyword>
<dbReference type="AlphaFoldDB" id="A0A101MHF4"/>
<sequence length="128" mass="13912">MSFYSMSNSMFNAMSNKISDTEADSEGPNSTPLPYGWRLPQPNNFSYADAMSSPLMYRARSPLAPFSDAISALAPMPDYLSTGAPRLVILWVRCCGCDNLVNPDLAPEHKCPICAHTECGSCGKENVP</sequence>
<proteinExistence type="predicted"/>
<comment type="caution">
    <text evidence="1">The sequence shown here is derived from an EMBL/GenBank/DDBJ whole genome shotgun (WGS) entry which is preliminary data.</text>
</comment>
<evidence type="ECO:0000313" key="2">
    <source>
        <dbReference type="Proteomes" id="UP000055045"/>
    </source>
</evidence>
<dbReference type="Proteomes" id="UP000055045">
    <property type="component" value="Unassembled WGS sequence"/>
</dbReference>
<name>A0A101MHF4_PENFR</name>
<dbReference type="OrthoDB" id="4369595at2759"/>
<dbReference type="EMBL" id="LLXE01000167">
    <property type="protein sequence ID" value="KUM60617.1"/>
    <property type="molecule type" value="Genomic_DNA"/>
</dbReference>
<evidence type="ECO:0000313" key="1">
    <source>
        <dbReference type="EMBL" id="KUM60617.1"/>
    </source>
</evidence>
<reference evidence="1 2" key="1">
    <citation type="submission" date="2015-10" db="EMBL/GenBank/DDBJ databases">
        <title>Genome sequencing of Penicillium freii.</title>
        <authorList>
            <person name="Nguyen H.D."/>
            <person name="Visagie C.M."/>
            <person name="Seifert K.A."/>
        </authorList>
    </citation>
    <scope>NUCLEOTIDE SEQUENCE [LARGE SCALE GENOMIC DNA]</scope>
    <source>
        <strain evidence="1 2">DAOM 242723</strain>
    </source>
</reference>
<organism evidence="1 2">
    <name type="scientific">Penicillium freii</name>
    <dbReference type="NCBI Taxonomy" id="48697"/>
    <lineage>
        <taxon>Eukaryota</taxon>
        <taxon>Fungi</taxon>
        <taxon>Dikarya</taxon>
        <taxon>Ascomycota</taxon>
        <taxon>Pezizomycotina</taxon>
        <taxon>Eurotiomycetes</taxon>
        <taxon>Eurotiomycetidae</taxon>
        <taxon>Eurotiales</taxon>
        <taxon>Aspergillaceae</taxon>
        <taxon>Penicillium</taxon>
    </lineage>
</organism>
<accession>A0A101MHF4</accession>
<gene>
    <name evidence="1" type="ORF">ACN42_g6499</name>
</gene>
<protein>
    <submittedName>
        <fullName evidence="1">Uncharacterized protein</fullName>
    </submittedName>
</protein>